<keyword evidence="1" id="KW-0812">Transmembrane</keyword>
<feature type="non-terminal residue" evidence="2">
    <location>
        <position position="136"/>
    </location>
</feature>
<feature type="transmembrane region" description="Helical" evidence="1">
    <location>
        <begin position="27"/>
        <end position="45"/>
    </location>
</feature>
<keyword evidence="1" id="KW-1133">Transmembrane helix</keyword>
<dbReference type="Pfam" id="PF10326">
    <property type="entry name" value="7TM_GPCR_Str"/>
    <property type="match status" value="1"/>
</dbReference>
<comment type="caution">
    <text evidence="2">The sequence shown here is derived from an EMBL/GenBank/DDBJ whole genome shotgun (WGS) entry which is preliminary data.</text>
</comment>
<evidence type="ECO:0000313" key="3">
    <source>
        <dbReference type="Proteomes" id="UP001432027"/>
    </source>
</evidence>
<dbReference type="EMBL" id="BTSX01000001">
    <property type="protein sequence ID" value="GMS81662.1"/>
    <property type="molecule type" value="Genomic_DNA"/>
</dbReference>
<dbReference type="PANTHER" id="PTHR22943">
    <property type="entry name" value="7-TRANSMEMBRANE DOMAIN RECEPTOR C.ELEGANS"/>
    <property type="match status" value="1"/>
</dbReference>
<dbReference type="AlphaFoldDB" id="A0AAV5SG97"/>
<feature type="non-terminal residue" evidence="2">
    <location>
        <position position="1"/>
    </location>
</feature>
<keyword evidence="3" id="KW-1185">Reference proteome</keyword>
<keyword evidence="1" id="KW-0472">Membrane</keyword>
<dbReference type="PANTHER" id="PTHR22943:SF248">
    <property type="entry name" value="SEVEN TM RECEPTOR"/>
    <property type="match status" value="1"/>
</dbReference>
<protein>
    <recommendedName>
        <fullName evidence="4">G protein-coupled receptor</fullName>
    </recommendedName>
</protein>
<proteinExistence type="predicted"/>
<reference evidence="2" key="1">
    <citation type="submission" date="2023-10" db="EMBL/GenBank/DDBJ databases">
        <title>Genome assembly of Pristionchus species.</title>
        <authorList>
            <person name="Yoshida K."/>
            <person name="Sommer R.J."/>
        </authorList>
    </citation>
    <scope>NUCLEOTIDE SEQUENCE</scope>
    <source>
        <strain evidence="2">RS0144</strain>
    </source>
</reference>
<gene>
    <name evidence="2" type="ORF">PENTCL1PPCAC_3837</name>
</gene>
<evidence type="ECO:0008006" key="4">
    <source>
        <dbReference type="Google" id="ProtNLM"/>
    </source>
</evidence>
<feature type="transmembrane region" description="Helical" evidence="1">
    <location>
        <begin position="65"/>
        <end position="90"/>
    </location>
</feature>
<evidence type="ECO:0000313" key="2">
    <source>
        <dbReference type="EMBL" id="GMS81662.1"/>
    </source>
</evidence>
<feature type="transmembrane region" description="Helical" evidence="1">
    <location>
        <begin position="110"/>
        <end position="134"/>
    </location>
</feature>
<dbReference type="InterPro" id="IPR019428">
    <property type="entry name" value="7TM_GPCR_serpentine_rcpt_Str"/>
</dbReference>
<name>A0AAV5SG97_9BILA</name>
<dbReference type="SUPFAM" id="SSF81321">
    <property type="entry name" value="Family A G protein-coupled receptor-like"/>
    <property type="match status" value="1"/>
</dbReference>
<evidence type="ECO:0000256" key="1">
    <source>
        <dbReference type="SAM" id="Phobius"/>
    </source>
</evidence>
<organism evidence="2 3">
    <name type="scientific">Pristionchus entomophagus</name>
    <dbReference type="NCBI Taxonomy" id="358040"/>
    <lineage>
        <taxon>Eukaryota</taxon>
        <taxon>Metazoa</taxon>
        <taxon>Ecdysozoa</taxon>
        <taxon>Nematoda</taxon>
        <taxon>Chromadorea</taxon>
        <taxon>Rhabditida</taxon>
        <taxon>Rhabditina</taxon>
        <taxon>Diplogasteromorpha</taxon>
        <taxon>Diplogasteroidea</taxon>
        <taxon>Neodiplogasteridae</taxon>
        <taxon>Pristionchus</taxon>
    </lineage>
</organism>
<sequence>LGIITNCYALYLVITKSRKGLSEYKKLLIIFLLSDLLYTLLQDILKPVIVVYGDVFLVYSPGFIQSKILLCVYCGSVTTTTTIFAFHFVFRAFVISSKSYFVARIDWRKLLIMCSVFIIEGISWGAVVYTQFAYDP</sequence>
<accession>A0AAV5SG97</accession>
<dbReference type="Proteomes" id="UP001432027">
    <property type="component" value="Unassembled WGS sequence"/>
</dbReference>